<dbReference type="Pfam" id="PF06267">
    <property type="entry name" value="DUF1028"/>
    <property type="match status" value="1"/>
</dbReference>
<dbReference type="InterPro" id="IPR010430">
    <property type="entry name" value="DUF1028"/>
</dbReference>
<proteinExistence type="predicted"/>
<dbReference type="Gene3D" id="1.10.101.10">
    <property type="entry name" value="PGBD-like superfamily/PGBD"/>
    <property type="match status" value="1"/>
</dbReference>
<dbReference type="Gene3D" id="3.60.20.10">
    <property type="entry name" value="Glutamine Phosphoribosylpyrophosphate, subunit 1, domain 1"/>
    <property type="match status" value="1"/>
</dbReference>
<dbReference type="SUPFAM" id="SSF47090">
    <property type="entry name" value="PGBD-like"/>
    <property type="match status" value="1"/>
</dbReference>
<dbReference type="GO" id="GO:0016787">
    <property type="term" value="F:hydrolase activity"/>
    <property type="evidence" value="ECO:0007669"/>
    <property type="project" value="UniProtKB-KW"/>
</dbReference>
<dbReference type="EMBL" id="FAOO01000010">
    <property type="protein sequence ID" value="CUU06476.1"/>
    <property type="molecule type" value="Genomic_DNA"/>
</dbReference>
<dbReference type="Proteomes" id="UP000320623">
    <property type="component" value="Unassembled WGS sequence"/>
</dbReference>
<sequence length="338" mass="37589">MKTVAVFSIAVMILFLFNFPSNFVEPKISATFSIVAFDPEAREVGVAVQSKFPNVRPIVPWAKAEVGAIATQSFANVSYGPVGLALLENGATAEQALQILLQNDPKKEIRQVGIVDFKGNSASWTGNECFDWAGGIVGYGEGKKYGGKGQIITGRYYAVQGNILVDQRTVEAMAKAFEETKGTLADKLVSALVAGGKAGGDRRGEQSAALLVVKKGAGYDSTMDNYIDISIYDHPKPLEELQRLYNLHKLYFFKSDPKNLVKIDEKICRELQQIMKDRGFYDGPVNGIFDAKTKKALQDFMGWENYDVRIREDDLIDIEVLQDIRKNYEQWKAKYGKK</sequence>
<dbReference type="PANTHER" id="PTHR39328">
    <property type="entry name" value="BLL2871 PROTEIN"/>
    <property type="match status" value="1"/>
</dbReference>
<keyword evidence="2" id="KW-0378">Hydrolase</keyword>
<name>A0A0S4N5K0_9BACT</name>
<dbReference type="InterPro" id="IPR036365">
    <property type="entry name" value="PGBD-like_sf"/>
</dbReference>
<evidence type="ECO:0000313" key="2">
    <source>
        <dbReference type="EMBL" id="CUU06476.1"/>
    </source>
</evidence>
<dbReference type="PANTHER" id="PTHR39328:SF1">
    <property type="entry name" value="BLL2871 PROTEIN"/>
    <property type="match status" value="1"/>
</dbReference>
<accession>A0A0S4N5K0</accession>
<dbReference type="AlphaFoldDB" id="A0A0S4N5K0"/>
<dbReference type="RefSeq" id="WP_235894716.1">
    <property type="nucleotide sequence ID" value="NZ_FAOO01000010.1"/>
</dbReference>
<dbReference type="InterPro" id="IPR029055">
    <property type="entry name" value="Ntn_hydrolases_N"/>
</dbReference>
<dbReference type="SUPFAM" id="SSF56235">
    <property type="entry name" value="N-terminal nucleophile aminohydrolases (Ntn hydrolases)"/>
    <property type="match status" value="1"/>
</dbReference>
<organism evidence="2 3">
    <name type="scientific">Candidatus Thermokryptus mobilis</name>
    <dbReference type="NCBI Taxonomy" id="1643428"/>
    <lineage>
        <taxon>Bacteria</taxon>
        <taxon>Pseudomonadati</taxon>
        <taxon>Candidatus Kryptoniota</taxon>
        <taxon>Candidatus Thermokryptus</taxon>
    </lineage>
</organism>
<dbReference type="STRING" id="1643428.GCA_001442855_01490"/>
<evidence type="ECO:0000259" key="1">
    <source>
        <dbReference type="Pfam" id="PF08823"/>
    </source>
</evidence>
<keyword evidence="3" id="KW-1185">Reference proteome</keyword>
<feature type="domain" description="Putative peptidoglycan binding" evidence="1">
    <location>
        <begin position="251"/>
        <end position="322"/>
    </location>
</feature>
<dbReference type="InterPro" id="IPR036366">
    <property type="entry name" value="PGBDSf"/>
</dbReference>
<reference evidence="3" key="1">
    <citation type="submission" date="2015-11" db="EMBL/GenBank/DDBJ databases">
        <authorList>
            <person name="Varghese N."/>
        </authorList>
    </citation>
    <scope>NUCLEOTIDE SEQUENCE [LARGE SCALE GENOMIC DNA]</scope>
</reference>
<gene>
    <name evidence="2" type="ORF">JGI1_01523</name>
</gene>
<protein>
    <submittedName>
        <fullName evidence="2">Uncharacterized conserved protein, Ntn-hydrolase superfamily</fullName>
    </submittedName>
</protein>
<dbReference type="InterPro" id="IPR014927">
    <property type="entry name" value="PG-bd_2"/>
</dbReference>
<dbReference type="Pfam" id="PF08823">
    <property type="entry name" value="PG_binding_2"/>
    <property type="match status" value="1"/>
</dbReference>
<evidence type="ECO:0000313" key="3">
    <source>
        <dbReference type="Proteomes" id="UP000320623"/>
    </source>
</evidence>